<proteinExistence type="predicted"/>
<dbReference type="AlphaFoldDB" id="A0A6V7WPP8"/>
<comment type="caution">
    <text evidence="2">The sequence shown here is derived from an EMBL/GenBank/DDBJ whole genome shotgun (WGS) entry which is preliminary data.</text>
</comment>
<dbReference type="EMBL" id="CAJEWN010000718">
    <property type="protein sequence ID" value="CAD2188886.1"/>
    <property type="molecule type" value="Genomic_DNA"/>
</dbReference>
<dbReference type="Gene3D" id="2.60.120.920">
    <property type="match status" value="1"/>
</dbReference>
<sequence>MTEDELSNIDMELIPSQSDYLIKFQNNFANLQTKYIEEKENSLNLEKKIFFLEKEKEFNEKIKEIENKNIFLENKLKEKKEKIKKIKFDNKQKDEEINFLAEEIKEANALFNKKIADLTSEMEKLKNINYIPLSFIKISNKWKEIDFSYDSSLKCCENECINTNKPDGKCIEGNGFVNLINDGNTIKYVNFEGKGVNNTSLILAKNSFKQPQNCINYSVFYFEIKCKIEGKFNDKGMYIGLKNCANNKYVRFSANIASIMNEIDECFYLSKFIWNDNDVFGCGLVYPPQNFPYILFTQNGKQIGKAVPLKDINDAYKPYVVLTSCSVETNFGDDLEAKPFVYDFSKHLVPKFYWTFF</sequence>
<evidence type="ECO:0000313" key="2">
    <source>
        <dbReference type="EMBL" id="CAD2188886.1"/>
    </source>
</evidence>
<feature type="coiled-coil region" evidence="1">
    <location>
        <begin position="55"/>
        <end position="128"/>
    </location>
</feature>
<reference evidence="2 3" key="1">
    <citation type="submission" date="2020-08" db="EMBL/GenBank/DDBJ databases">
        <authorList>
            <person name="Koutsovoulos G."/>
            <person name="Danchin GJ E."/>
        </authorList>
    </citation>
    <scope>NUCLEOTIDE SEQUENCE [LARGE SCALE GENOMIC DNA]</scope>
</reference>
<evidence type="ECO:0000313" key="3">
    <source>
        <dbReference type="Proteomes" id="UP000580250"/>
    </source>
</evidence>
<protein>
    <submittedName>
        <fullName evidence="2">Uncharacterized protein</fullName>
    </submittedName>
</protein>
<keyword evidence="1" id="KW-0175">Coiled coil</keyword>
<dbReference type="OrthoDB" id="258495at2759"/>
<organism evidence="2 3">
    <name type="scientific">Meloidogyne enterolobii</name>
    <name type="common">Root-knot nematode worm</name>
    <name type="synonym">Meloidogyne mayaguensis</name>
    <dbReference type="NCBI Taxonomy" id="390850"/>
    <lineage>
        <taxon>Eukaryota</taxon>
        <taxon>Metazoa</taxon>
        <taxon>Ecdysozoa</taxon>
        <taxon>Nematoda</taxon>
        <taxon>Chromadorea</taxon>
        <taxon>Rhabditida</taxon>
        <taxon>Tylenchina</taxon>
        <taxon>Tylenchomorpha</taxon>
        <taxon>Tylenchoidea</taxon>
        <taxon>Meloidogynidae</taxon>
        <taxon>Meloidogyninae</taxon>
        <taxon>Meloidogyne</taxon>
    </lineage>
</organism>
<accession>A0A6V7WPP8</accession>
<dbReference type="Proteomes" id="UP000580250">
    <property type="component" value="Unassembled WGS sequence"/>
</dbReference>
<evidence type="ECO:0000256" key="1">
    <source>
        <dbReference type="SAM" id="Coils"/>
    </source>
</evidence>
<dbReference type="InterPro" id="IPR043136">
    <property type="entry name" value="B30.2/SPRY_sf"/>
</dbReference>
<name>A0A6V7WPP8_MELEN</name>
<gene>
    <name evidence="2" type="ORF">MENT_LOCUS41566</name>
</gene>